<gene>
    <name evidence="1" type="ORF">QQ008_22645</name>
</gene>
<dbReference type="EMBL" id="JAUJEA010000010">
    <property type="protein sequence ID" value="MDN5204209.1"/>
    <property type="molecule type" value="Genomic_DNA"/>
</dbReference>
<dbReference type="Proteomes" id="UP001172082">
    <property type="component" value="Unassembled WGS sequence"/>
</dbReference>
<proteinExistence type="predicted"/>
<evidence type="ECO:0008006" key="3">
    <source>
        <dbReference type="Google" id="ProtNLM"/>
    </source>
</evidence>
<accession>A0ABT8KVM0</accession>
<keyword evidence="2" id="KW-1185">Reference proteome</keyword>
<protein>
    <recommendedName>
        <fullName evidence="3">Oxidoreductase</fullName>
    </recommendedName>
</protein>
<dbReference type="Gene3D" id="3.30.360.10">
    <property type="entry name" value="Dihydrodipicolinate Reductase, domain 2"/>
    <property type="match status" value="1"/>
</dbReference>
<sequence>MEAFIDTLRDKMPMTAEDGLQAMRIAEAVNRSLLESKPIKLNEI</sequence>
<dbReference type="RefSeq" id="WP_346754233.1">
    <property type="nucleotide sequence ID" value="NZ_JAUJEA010000010.1"/>
</dbReference>
<evidence type="ECO:0000313" key="2">
    <source>
        <dbReference type="Proteomes" id="UP001172082"/>
    </source>
</evidence>
<name>A0ABT8KVM0_9BACT</name>
<comment type="caution">
    <text evidence="1">The sequence shown here is derived from an EMBL/GenBank/DDBJ whole genome shotgun (WGS) entry which is preliminary data.</text>
</comment>
<reference evidence="1" key="1">
    <citation type="submission" date="2023-06" db="EMBL/GenBank/DDBJ databases">
        <title>Genomic of Parafulvivirga corallium.</title>
        <authorList>
            <person name="Wang G."/>
        </authorList>
    </citation>
    <scope>NUCLEOTIDE SEQUENCE</scope>
    <source>
        <strain evidence="1">BMA10</strain>
    </source>
</reference>
<organism evidence="1 2">
    <name type="scientific">Splendidivirga corallicola</name>
    <dbReference type="NCBI Taxonomy" id="3051826"/>
    <lineage>
        <taxon>Bacteria</taxon>
        <taxon>Pseudomonadati</taxon>
        <taxon>Bacteroidota</taxon>
        <taxon>Cytophagia</taxon>
        <taxon>Cytophagales</taxon>
        <taxon>Splendidivirgaceae</taxon>
        <taxon>Splendidivirga</taxon>
    </lineage>
</organism>
<evidence type="ECO:0000313" key="1">
    <source>
        <dbReference type="EMBL" id="MDN5204209.1"/>
    </source>
</evidence>